<sequence>MQTIDFYLDFVSPYAYLAFQALPQVLQDSSYHVAYKPVVLGAIFKEQGISSPAGNPSKHDWIRRHTSWLAKQQGDSAFAWPQPHPFNSIGLSRLALACSHDGSINRFTAETIFKHVWQSGGDPLDAARLQELQQQLQLQIDRAGGVFALDSEANKQQLRLLTEEAVARTVFGVPAFVVEGQMLWGLDALPMLREIVRNAAD</sequence>
<protein>
    <recommendedName>
        <fullName evidence="1">2-hydroxychromene-2-carboxylate isomerase</fullName>
        <ecNumber evidence="1">5.99.1.4</ecNumber>
    </recommendedName>
</protein>
<gene>
    <name evidence="4" type="ORF">E8K88_10275</name>
</gene>
<dbReference type="PANTHER" id="PTHR42943:SF2">
    <property type="entry name" value="GLUTATHIONE S-TRANSFERASE KAPPA 1"/>
    <property type="match status" value="1"/>
</dbReference>
<organism evidence="4 5">
    <name type="scientific">Lampropedia aestuarii</name>
    <dbReference type="NCBI Taxonomy" id="2562762"/>
    <lineage>
        <taxon>Bacteria</taxon>
        <taxon>Pseudomonadati</taxon>
        <taxon>Pseudomonadota</taxon>
        <taxon>Betaproteobacteria</taxon>
        <taxon>Burkholderiales</taxon>
        <taxon>Comamonadaceae</taxon>
        <taxon>Lampropedia</taxon>
    </lineage>
</organism>
<dbReference type="CDD" id="cd03022">
    <property type="entry name" value="DsbA_HCCA_Iso"/>
    <property type="match status" value="1"/>
</dbReference>
<dbReference type="Pfam" id="PF01323">
    <property type="entry name" value="DSBA"/>
    <property type="match status" value="1"/>
</dbReference>
<accession>A0A4S5BT50</accession>
<evidence type="ECO:0000256" key="1">
    <source>
        <dbReference type="PIRNR" id="PIRNR006386"/>
    </source>
</evidence>
<dbReference type="GO" id="GO:0004364">
    <property type="term" value="F:glutathione transferase activity"/>
    <property type="evidence" value="ECO:0007669"/>
    <property type="project" value="TreeGrafter"/>
</dbReference>
<evidence type="ECO:0000256" key="2">
    <source>
        <dbReference type="PIRSR" id="PIRSR006386-1"/>
    </source>
</evidence>
<dbReference type="InterPro" id="IPR014440">
    <property type="entry name" value="HCCAis_GSTk"/>
</dbReference>
<name>A0A4S5BT50_9BURK</name>
<dbReference type="GO" id="GO:0018845">
    <property type="term" value="F:2-hydroxychromene-2-carboxylate isomerase activity"/>
    <property type="evidence" value="ECO:0007669"/>
    <property type="project" value="UniProtKB-UniRule"/>
</dbReference>
<dbReference type="GO" id="GO:1901170">
    <property type="term" value="P:naphthalene catabolic process"/>
    <property type="evidence" value="ECO:0007669"/>
    <property type="project" value="InterPro"/>
</dbReference>
<comment type="similarity">
    <text evidence="1">Belongs to the GST superfamily. NadH family.</text>
</comment>
<dbReference type="GO" id="GO:0004602">
    <property type="term" value="F:glutathione peroxidase activity"/>
    <property type="evidence" value="ECO:0007669"/>
    <property type="project" value="TreeGrafter"/>
</dbReference>
<dbReference type="EMBL" id="SSWX01000012">
    <property type="protein sequence ID" value="THJ32976.1"/>
    <property type="molecule type" value="Genomic_DNA"/>
</dbReference>
<keyword evidence="1 4" id="KW-0413">Isomerase</keyword>
<dbReference type="RefSeq" id="WP_136406578.1">
    <property type="nucleotide sequence ID" value="NZ_SSWX01000012.1"/>
</dbReference>
<evidence type="ECO:0000313" key="5">
    <source>
        <dbReference type="Proteomes" id="UP000306236"/>
    </source>
</evidence>
<dbReference type="InterPro" id="IPR001853">
    <property type="entry name" value="DSBA-like_thioredoxin_dom"/>
</dbReference>
<dbReference type="OrthoDB" id="8560325at2"/>
<dbReference type="Gene3D" id="3.40.30.10">
    <property type="entry name" value="Glutaredoxin"/>
    <property type="match status" value="1"/>
</dbReference>
<evidence type="ECO:0000313" key="4">
    <source>
        <dbReference type="EMBL" id="THJ32976.1"/>
    </source>
</evidence>
<proteinExistence type="inferred from homology"/>
<feature type="domain" description="DSBA-like thioredoxin" evidence="3">
    <location>
        <begin position="3"/>
        <end position="195"/>
    </location>
</feature>
<dbReference type="EC" id="5.99.1.4" evidence="1"/>
<evidence type="ECO:0000259" key="3">
    <source>
        <dbReference type="Pfam" id="PF01323"/>
    </source>
</evidence>
<dbReference type="Proteomes" id="UP000306236">
    <property type="component" value="Unassembled WGS sequence"/>
</dbReference>
<dbReference type="PANTHER" id="PTHR42943">
    <property type="entry name" value="GLUTATHIONE S-TRANSFERASE KAPPA"/>
    <property type="match status" value="1"/>
</dbReference>
<dbReference type="InterPro" id="IPR044087">
    <property type="entry name" value="NahD-like"/>
</dbReference>
<dbReference type="InterPro" id="IPR036249">
    <property type="entry name" value="Thioredoxin-like_sf"/>
</dbReference>
<dbReference type="InterPro" id="IPR051924">
    <property type="entry name" value="GST_Kappa/NadH"/>
</dbReference>
<dbReference type="PIRSF" id="PIRSF006386">
    <property type="entry name" value="HCCAis_GSTk"/>
    <property type="match status" value="1"/>
</dbReference>
<reference evidence="4 5" key="1">
    <citation type="submission" date="2019-04" db="EMBL/GenBank/DDBJ databases">
        <title>Lampropedia sp YIM MLB12 draf genome.</title>
        <authorList>
            <person name="Wang Y.-X."/>
        </authorList>
    </citation>
    <scope>NUCLEOTIDE SEQUENCE [LARGE SCALE GENOMIC DNA]</scope>
    <source>
        <strain evidence="4 5">YIM MLB12</strain>
    </source>
</reference>
<feature type="active site" description="Nucleophile" evidence="2">
    <location>
        <position position="12"/>
    </location>
</feature>
<keyword evidence="5" id="KW-1185">Reference proteome</keyword>
<dbReference type="AlphaFoldDB" id="A0A4S5BT50"/>
<comment type="catalytic activity">
    <reaction evidence="1">
        <text>2-hydroxychromene-2-carboxylate = (3E)-4-(2-hydroxyphenyl)-2-oxobut-3-enoate</text>
        <dbReference type="Rhea" id="RHEA:27401"/>
        <dbReference type="ChEBI" id="CHEBI:59350"/>
        <dbReference type="ChEBI" id="CHEBI:59353"/>
        <dbReference type="EC" id="5.99.1.4"/>
    </reaction>
</comment>
<dbReference type="GO" id="GO:0006749">
    <property type="term" value="P:glutathione metabolic process"/>
    <property type="evidence" value="ECO:0007669"/>
    <property type="project" value="TreeGrafter"/>
</dbReference>
<dbReference type="SUPFAM" id="SSF52833">
    <property type="entry name" value="Thioredoxin-like"/>
    <property type="match status" value="1"/>
</dbReference>
<comment type="caution">
    <text evidence="4">The sequence shown here is derived from an EMBL/GenBank/DDBJ whole genome shotgun (WGS) entry which is preliminary data.</text>
</comment>